<protein>
    <recommendedName>
        <fullName evidence="7">UPF0506 domain-containing protein</fullName>
    </recommendedName>
</protein>
<dbReference type="AlphaFoldDB" id="A0AA85J086"/>
<feature type="signal peptide" evidence="6">
    <location>
        <begin position="1"/>
        <end position="25"/>
    </location>
</feature>
<evidence type="ECO:0000256" key="2">
    <source>
        <dbReference type="ARBA" id="ARBA00022525"/>
    </source>
</evidence>
<keyword evidence="3 6" id="KW-0732">Signal</keyword>
<reference evidence="9" key="2">
    <citation type="submission" date="2023-11" db="UniProtKB">
        <authorList>
            <consortium name="WormBaseParasite"/>
        </authorList>
    </citation>
    <scope>IDENTIFICATION</scope>
</reference>
<keyword evidence="4" id="KW-0960">Knottin</keyword>
<evidence type="ECO:0000313" key="8">
    <source>
        <dbReference type="Proteomes" id="UP000050795"/>
    </source>
</evidence>
<dbReference type="Proteomes" id="UP000050795">
    <property type="component" value="Unassembled WGS sequence"/>
</dbReference>
<evidence type="ECO:0000256" key="5">
    <source>
        <dbReference type="ARBA" id="ARBA00023157"/>
    </source>
</evidence>
<accession>A0AA85J086</accession>
<evidence type="ECO:0000256" key="1">
    <source>
        <dbReference type="ARBA" id="ARBA00004613"/>
    </source>
</evidence>
<evidence type="ECO:0000256" key="6">
    <source>
        <dbReference type="SAM" id="SignalP"/>
    </source>
</evidence>
<dbReference type="Pfam" id="PF11703">
    <property type="entry name" value="UPF0506"/>
    <property type="match status" value="1"/>
</dbReference>
<feature type="domain" description="UPF0506" evidence="7">
    <location>
        <begin position="27"/>
        <end position="77"/>
    </location>
</feature>
<reference evidence="8" key="1">
    <citation type="submission" date="2022-06" db="EMBL/GenBank/DDBJ databases">
        <authorList>
            <person name="Berger JAMES D."/>
            <person name="Berger JAMES D."/>
        </authorList>
    </citation>
    <scope>NUCLEOTIDE SEQUENCE [LARGE SCALE GENOMIC DNA]</scope>
</reference>
<name>A0AA85J086_TRIRE</name>
<dbReference type="GO" id="GO:0005576">
    <property type="term" value="C:extracellular region"/>
    <property type="evidence" value="ECO:0007669"/>
    <property type="project" value="UniProtKB-SubCell"/>
</dbReference>
<evidence type="ECO:0000259" key="7">
    <source>
        <dbReference type="Pfam" id="PF11703"/>
    </source>
</evidence>
<organism evidence="8 9">
    <name type="scientific">Trichobilharzia regenti</name>
    <name type="common">Nasal bird schistosome</name>
    <dbReference type="NCBI Taxonomy" id="157069"/>
    <lineage>
        <taxon>Eukaryota</taxon>
        <taxon>Metazoa</taxon>
        <taxon>Spiralia</taxon>
        <taxon>Lophotrochozoa</taxon>
        <taxon>Platyhelminthes</taxon>
        <taxon>Trematoda</taxon>
        <taxon>Digenea</taxon>
        <taxon>Strigeidida</taxon>
        <taxon>Schistosomatoidea</taxon>
        <taxon>Schistosomatidae</taxon>
        <taxon>Trichobilharzia</taxon>
    </lineage>
</organism>
<evidence type="ECO:0000313" key="9">
    <source>
        <dbReference type="WBParaSite" id="TREG1_123980.1"/>
    </source>
</evidence>
<keyword evidence="2" id="KW-0964">Secreted</keyword>
<proteinExistence type="predicted"/>
<comment type="subcellular location">
    <subcellularLocation>
        <location evidence="1">Secreted</location>
    </subcellularLocation>
</comment>
<feature type="chain" id="PRO_5041718384" description="UPF0506 domain-containing protein" evidence="6">
    <location>
        <begin position="26"/>
        <end position="85"/>
    </location>
</feature>
<sequence>MKHIHILFILTGFILLPFIAHHVKGECVSLEGQCSKTVFSQCCDPFSCELESAFYGKCKVCLGGGSFCWRSSECCSVETVTGKDS</sequence>
<dbReference type="InterPro" id="IPR021712">
    <property type="entry name" value="UPF0506"/>
</dbReference>
<keyword evidence="8" id="KW-1185">Reference proteome</keyword>
<evidence type="ECO:0000256" key="3">
    <source>
        <dbReference type="ARBA" id="ARBA00022729"/>
    </source>
</evidence>
<evidence type="ECO:0000256" key="4">
    <source>
        <dbReference type="ARBA" id="ARBA00022854"/>
    </source>
</evidence>
<dbReference type="WBParaSite" id="TREG1_123980.1">
    <property type="protein sequence ID" value="TREG1_123980.1"/>
    <property type="gene ID" value="TREG1_123980"/>
</dbReference>
<keyword evidence="5" id="KW-1015">Disulfide bond</keyword>